<feature type="transmembrane region" description="Helical" evidence="2">
    <location>
        <begin position="139"/>
        <end position="158"/>
    </location>
</feature>
<sequence length="339" mass="35126">MISKPPLTNITLTILLLLCFLIIPSYGFSGCELCAQFGQCSTAFRNSPGQYCGDWYDYTASHNKPCCCPTGSTCKNSGTSCSCHVSSNYNPSYAPPSNYNPSYAPPSNYNPSYAPPYRPSSSSSSYSSYSSYSSSNGTALFGVVLFFTIFICCFCFIIKCIRSCCKASLSHEYNDPFVATNYTPNPPPLNPQYHNTPVTVMPVATASSYNTYGATAPSYSTGGNVTSALGGFAAGTVLGNLLSHSGDHNNGGGYDYSGGHNNGGGYGYSGGHNSGGGYDIPGDSGDGGGGYDIPGDSGDGGWFGRGETADGGYDIPATDAGGYDFSAADDGGYDIAGDS</sequence>
<organism evidence="4">
    <name type="scientific">Ditylum brightwellii</name>
    <dbReference type="NCBI Taxonomy" id="49249"/>
    <lineage>
        <taxon>Eukaryota</taxon>
        <taxon>Sar</taxon>
        <taxon>Stramenopiles</taxon>
        <taxon>Ochrophyta</taxon>
        <taxon>Bacillariophyta</taxon>
        <taxon>Mediophyceae</taxon>
        <taxon>Lithodesmiophycidae</taxon>
        <taxon>Lithodesmiales</taxon>
        <taxon>Lithodesmiaceae</taxon>
        <taxon>Ditylum</taxon>
    </lineage>
</organism>
<keyword evidence="3" id="KW-0732">Signal</keyword>
<evidence type="ECO:0000256" key="2">
    <source>
        <dbReference type="SAM" id="Phobius"/>
    </source>
</evidence>
<feature type="region of interest" description="Disordered" evidence="1">
    <location>
        <begin position="277"/>
        <end position="315"/>
    </location>
</feature>
<accession>A0A7S4QX14</accession>
<protein>
    <submittedName>
        <fullName evidence="4">Uncharacterized protein</fullName>
    </submittedName>
</protein>
<dbReference type="AlphaFoldDB" id="A0A7S4QX14"/>
<keyword evidence="2" id="KW-1133">Transmembrane helix</keyword>
<keyword evidence="2" id="KW-0472">Membrane</keyword>
<proteinExistence type="predicted"/>
<evidence type="ECO:0000256" key="1">
    <source>
        <dbReference type="SAM" id="MobiDB-lite"/>
    </source>
</evidence>
<dbReference type="PROSITE" id="PS51257">
    <property type="entry name" value="PROKAR_LIPOPROTEIN"/>
    <property type="match status" value="1"/>
</dbReference>
<name>A0A7S4QX14_9STRA</name>
<evidence type="ECO:0000256" key="3">
    <source>
        <dbReference type="SAM" id="SignalP"/>
    </source>
</evidence>
<dbReference type="EMBL" id="HBNS01011523">
    <property type="protein sequence ID" value="CAE4596570.1"/>
    <property type="molecule type" value="Transcribed_RNA"/>
</dbReference>
<evidence type="ECO:0000313" key="4">
    <source>
        <dbReference type="EMBL" id="CAE4596570.1"/>
    </source>
</evidence>
<feature type="chain" id="PRO_5030532581" evidence="3">
    <location>
        <begin position="28"/>
        <end position="339"/>
    </location>
</feature>
<gene>
    <name evidence="4" type="ORF">DBRI00130_LOCUS9313</name>
</gene>
<feature type="signal peptide" evidence="3">
    <location>
        <begin position="1"/>
        <end position="27"/>
    </location>
</feature>
<feature type="compositionally biased region" description="Gly residues" evidence="1">
    <location>
        <begin position="277"/>
        <end position="304"/>
    </location>
</feature>
<keyword evidence="2" id="KW-0812">Transmembrane</keyword>
<reference evidence="4" key="1">
    <citation type="submission" date="2021-01" db="EMBL/GenBank/DDBJ databases">
        <authorList>
            <person name="Corre E."/>
            <person name="Pelletier E."/>
            <person name="Niang G."/>
            <person name="Scheremetjew M."/>
            <person name="Finn R."/>
            <person name="Kale V."/>
            <person name="Holt S."/>
            <person name="Cochrane G."/>
            <person name="Meng A."/>
            <person name="Brown T."/>
            <person name="Cohen L."/>
        </authorList>
    </citation>
    <scope>NUCLEOTIDE SEQUENCE</scope>
    <source>
        <strain evidence="4">GSO104</strain>
    </source>
</reference>